<dbReference type="PANTHER" id="PTHR14226:SF76">
    <property type="entry name" value="NTE FAMILY PROTEIN RSSA"/>
    <property type="match status" value="1"/>
</dbReference>
<evidence type="ECO:0000256" key="4">
    <source>
        <dbReference type="PROSITE-ProRule" id="PRU01161"/>
    </source>
</evidence>
<dbReference type="AlphaFoldDB" id="A0A841HNK5"/>
<keyword evidence="8" id="KW-1185">Reference proteome</keyword>
<accession>A0A841HNK5</accession>
<keyword evidence="1 4" id="KW-0378">Hydrolase</keyword>
<evidence type="ECO:0000259" key="6">
    <source>
        <dbReference type="PROSITE" id="PS51635"/>
    </source>
</evidence>
<sequence length="748" mass="81876">MGLIRFPRAVVGGLLALTFSVTAAGAGQERIGLVLGGGGARGGAHIGVLKVLERERIPIHAIAGTSVGSIIGGLYAAGYSPEEIEVIIRSIDWIDIFHDNTDRRDEPMRQKETDLGRLANLEIGLAEDGSLTIPTTLIRGQKLGLLLRRMFLGRANISTFDQLPIPFRCVATDIGVVKPVVFDSGDLALAIRASMAVPGAFAPVKHDGKVLVDGGVVDNVPIDVARQMGVDRLIVVDVGQPLAPAETVHSGFSIMLQMISGMMRDRTDERLATLNEDDIFIRPTLHGITTASFPRAADGIDPGEQAALAVVEKLRSFSVSEDEYRAWQKTQRYEYPSHPEISYVHVDASQSRTSEFVHDRISQQPGEKFDPDRVESDIRGAYGRGTYDSISYHLSTNEQGQTGLEVLPVDSALGRTVFRLGLQISDDFEGNDDYQLNIESRVTSLNEKGAEWRTFVGLGRVTAAETDFYLPFSERGNWFFSPLAAYYALNQPVIADDGSFSEDLALAQYRVESWYGELRIGRDFGDRLRISAAALRGQDHADLTIGLPNIFPTTDLADVGGFNATILWDSLDNVRFPRRGMRAEVSYTSYDTHMGSDEDGNLLRVSIDKALSFGRNTFLLGGRASLAKDSVDAQQSGATLGGLTYLSGLRDRQLFGDQMLLVRSIYYHRLTQQGLLFDVPMYLAGSVEGGNVWEDYDDVSFNDLIGAASIFFGIDLPIGPLQLGYGQTFDGRSAIYLTFGSLVLPDYR</sequence>
<feature type="active site" description="Proton acceptor" evidence="4">
    <location>
        <position position="213"/>
    </location>
</feature>
<organism evidence="7 8">
    <name type="scientific">Povalibacter uvarum</name>
    <dbReference type="NCBI Taxonomy" id="732238"/>
    <lineage>
        <taxon>Bacteria</taxon>
        <taxon>Pseudomonadati</taxon>
        <taxon>Pseudomonadota</taxon>
        <taxon>Gammaproteobacteria</taxon>
        <taxon>Steroidobacterales</taxon>
        <taxon>Steroidobacteraceae</taxon>
        <taxon>Povalibacter</taxon>
    </lineage>
</organism>
<dbReference type="Proteomes" id="UP000588068">
    <property type="component" value="Unassembled WGS sequence"/>
</dbReference>
<name>A0A841HNK5_9GAMM</name>
<feature type="short sequence motif" description="DGA/G" evidence="4">
    <location>
        <begin position="213"/>
        <end position="215"/>
    </location>
</feature>
<evidence type="ECO:0000256" key="5">
    <source>
        <dbReference type="SAM" id="SignalP"/>
    </source>
</evidence>
<dbReference type="Pfam" id="PF01734">
    <property type="entry name" value="Patatin"/>
    <property type="match status" value="1"/>
</dbReference>
<feature type="domain" description="PNPLA" evidence="6">
    <location>
        <begin position="33"/>
        <end position="226"/>
    </location>
</feature>
<comment type="caution">
    <text evidence="7">The sequence shown here is derived from an EMBL/GenBank/DDBJ whole genome shotgun (WGS) entry which is preliminary data.</text>
</comment>
<proteinExistence type="predicted"/>
<dbReference type="Gene3D" id="2.40.160.50">
    <property type="entry name" value="membrane protein fhac: a member of the omp85/tpsb transporter family"/>
    <property type="match status" value="1"/>
</dbReference>
<keyword evidence="3 4" id="KW-0443">Lipid metabolism</keyword>
<dbReference type="PANTHER" id="PTHR14226">
    <property type="entry name" value="NEUROPATHY TARGET ESTERASE/SWISS CHEESE D.MELANOGASTER"/>
    <property type="match status" value="1"/>
</dbReference>
<keyword evidence="2 4" id="KW-0442">Lipid degradation</keyword>
<dbReference type="CDD" id="cd07205">
    <property type="entry name" value="Pat_PNPLA6_PNPLA7_NTE1_like"/>
    <property type="match status" value="1"/>
</dbReference>
<feature type="signal peptide" evidence="5">
    <location>
        <begin position="1"/>
        <end position="23"/>
    </location>
</feature>
<evidence type="ECO:0000256" key="2">
    <source>
        <dbReference type="ARBA" id="ARBA00022963"/>
    </source>
</evidence>
<feature type="chain" id="PRO_5032582982" evidence="5">
    <location>
        <begin position="24"/>
        <end position="748"/>
    </location>
</feature>
<evidence type="ECO:0000256" key="1">
    <source>
        <dbReference type="ARBA" id="ARBA00022801"/>
    </source>
</evidence>
<dbReference type="InterPro" id="IPR050301">
    <property type="entry name" value="NTE"/>
</dbReference>
<evidence type="ECO:0000313" key="7">
    <source>
        <dbReference type="EMBL" id="MBB6093525.1"/>
    </source>
</evidence>
<protein>
    <submittedName>
        <fullName evidence="7">NTE family protein</fullName>
    </submittedName>
</protein>
<dbReference type="GO" id="GO:0016787">
    <property type="term" value="F:hydrolase activity"/>
    <property type="evidence" value="ECO:0007669"/>
    <property type="project" value="UniProtKB-UniRule"/>
</dbReference>
<evidence type="ECO:0000313" key="8">
    <source>
        <dbReference type="Proteomes" id="UP000588068"/>
    </source>
</evidence>
<keyword evidence="5" id="KW-0732">Signal</keyword>
<dbReference type="SUPFAM" id="SSF52151">
    <property type="entry name" value="FabD/lysophospholipase-like"/>
    <property type="match status" value="1"/>
</dbReference>
<dbReference type="Gene3D" id="3.40.1090.10">
    <property type="entry name" value="Cytosolic phospholipase A2 catalytic domain"/>
    <property type="match status" value="2"/>
</dbReference>
<feature type="active site" description="Nucleophile" evidence="4">
    <location>
        <position position="66"/>
    </location>
</feature>
<feature type="short sequence motif" description="GXSXG" evidence="4">
    <location>
        <begin position="64"/>
        <end position="68"/>
    </location>
</feature>
<dbReference type="InterPro" id="IPR002641">
    <property type="entry name" value="PNPLA_dom"/>
</dbReference>
<evidence type="ECO:0000256" key="3">
    <source>
        <dbReference type="ARBA" id="ARBA00023098"/>
    </source>
</evidence>
<dbReference type="InterPro" id="IPR016035">
    <property type="entry name" value="Acyl_Trfase/lysoPLipase"/>
</dbReference>
<dbReference type="RefSeq" id="WP_184332027.1">
    <property type="nucleotide sequence ID" value="NZ_JACHHZ010000003.1"/>
</dbReference>
<gene>
    <name evidence="7" type="ORF">HNQ60_002406</name>
</gene>
<dbReference type="GO" id="GO:0016042">
    <property type="term" value="P:lipid catabolic process"/>
    <property type="evidence" value="ECO:0007669"/>
    <property type="project" value="UniProtKB-UniRule"/>
</dbReference>
<dbReference type="EMBL" id="JACHHZ010000003">
    <property type="protein sequence ID" value="MBB6093525.1"/>
    <property type="molecule type" value="Genomic_DNA"/>
</dbReference>
<dbReference type="PROSITE" id="PS51635">
    <property type="entry name" value="PNPLA"/>
    <property type="match status" value="1"/>
</dbReference>
<feature type="short sequence motif" description="GXGXXG" evidence="4">
    <location>
        <begin position="37"/>
        <end position="42"/>
    </location>
</feature>
<reference evidence="7 8" key="1">
    <citation type="submission" date="2020-08" db="EMBL/GenBank/DDBJ databases">
        <title>Genomic Encyclopedia of Type Strains, Phase IV (KMG-IV): sequencing the most valuable type-strain genomes for metagenomic binning, comparative biology and taxonomic classification.</title>
        <authorList>
            <person name="Goeker M."/>
        </authorList>
    </citation>
    <scope>NUCLEOTIDE SEQUENCE [LARGE SCALE GENOMIC DNA]</scope>
    <source>
        <strain evidence="7 8">DSM 26723</strain>
    </source>
</reference>